<keyword evidence="9 12" id="KW-0472">Membrane</keyword>
<sequence length="545" mass="60568">MKTVPLTGLHVNLALDGLILATAWLHVALAPYTKVEESFNLHAVHDVLMYGFGKDSLKNHDHNIFPGAVPRTFIGSIFLSWISTPPLQFASHLGLIENKFHIQVIVRITLAALNTLGLCLVRRAVSNRFGRSMGIYYTVLTCSQFHLPFWMGRTVPNMFALFLVNISTYILLNRAPHSRKPSSTQNSLAISILTFAAAVFRGELALYLAPLCLQALLNHSISLPTLLKTGIISGLLSAALTISVDTYFWNAPTPLWPELQGILFNVLQGKSADWGVSPPHTYFTSFLPKLLLSGIPLSLIGMWKDPRIRDPLYPAWSFVGLMSLLGHKEWRFIIYVVPIFNIAGAGGLSFFFAVPKKSRWGPISFLLGTALILVNLAITLFSTFVSTANYPGGAALQQFHSLYNPHTTKSPVHVHISNLAAQTGASLFTQIYSQPQWDGIGDRNVNWVYNKTEGLSLAELTGYSSPFTHLIVEELPPKSVLRRRGWKVVRAVRAYGGVNLRLEVLEESVRSVLKDPSLVYSAFEGLKGVVNVRREEKLWILERIE</sequence>
<dbReference type="OrthoDB" id="19039at2759"/>
<evidence type="ECO:0000256" key="9">
    <source>
        <dbReference type="ARBA" id="ARBA00023136"/>
    </source>
</evidence>
<evidence type="ECO:0000256" key="5">
    <source>
        <dbReference type="ARBA" id="ARBA00022679"/>
    </source>
</evidence>
<keyword evidence="4 12" id="KW-0328">Glycosyltransferase</keyword>
<evidence type="ECO:0000256" key="8">
    <source>
        <dbReference type="ARBA" id="ARBA00022989"/>
    </source>
</evidence>
<evidence type="ECO:0000256" key="7">
    <source>
        <dbReference type="ARBA" id="ARBA00022824"/>
    </source>
</evidence>
<dbReference type="EC" id="2.4.1.-" evidence="12"/>
<comment type="pathway">
    <text evidence="2">Protein modification; protein glycosylation.</text>
</comment>
<organism evidence="13 14">
    <name type="scientific">Ephemerocybe angulata</name>
    <dbReference type="NCBI Taxonomy" id="980116"/>
    <lineage>
        <taxon>Eukaryota</taxon>
        <taxon>Fungi</taxon>
        <taxon>Dikarya</taxon>
        <taxon>Basidiomycota</taxon>
        <taxon>Agaricomycotina</taxon>
        <taxon>Agaricomycetes</taxon>
        <taxon>Agaricomycetidae</taxon>
        <taxon>Agaricales</taxon>
        <taxon>Agaricineae</taxon>
        <taxon>Psathyrellaceae</taxon>
        <taxon>Ephemerocybe</taxon>
    </lineage>
</organism>
<dbReference type="PANTHER" id="PTHR22760">
    <property type="entry name" value="GLYCOSYLTRANSFERASE"/>
    <property type="match status" value="1"/>
</dbReference>
<keyword evidence="5 13" id="KW-0808">Transferase</keyword>
<comment type="caution">
    <text evidence="13">The sequence shown here is derived from an EMBL/GenBank/DDBJ whole genome shotgun (WGS) entry which is preliminary data.</text>
</comment>
<keyword evidence="8 12" id="KW-1133">Transmembrane helix</keyword>
<name>A0A8H6HY56_9AGAR</name>
<feature type="transmembrane region" description="Helical" evidence="12">
    <location>
        <begin position="332"/>
        <end position="354"/>
    </location>
</feature>
<comment type="similarity">
    <text evidence="3 12">Belongs to the glycosyltransferase 22 family.</text>
</comment>
<keyword evidence="6 12" id="KW-0812">Transmembrane</keyword>
<evidence type="ECO:0000256" key="12">
    <source>
        <dbReference type="RuleBase" id="RU363075"/>
    </source>
</evidence>
<evidence type="ECO:0000256" key="3">
    <source>
        <dbReference type="ARBA" id="ARBA00007063"/>
    </source>
</evidence>
<comment type="catalytic activity">
    <reaction evidence="11">
        <text>an alpha-D-Man-(1-&gt;2)-alpha-D-Man-(1-&gt;2)-alpha-D-Man-(1-&gt;3)-[alpha-D-Man-(1-&gt;2)-alpha-D-Man-(1-&gt;3)-alpha-D-Man-(1-&gt;6)]-beta-D-Man-(1-&gt;4)-beta-D-GlcNAc-(1-&gt;4)-alpha-D-GlcNAc-diphospho-di-trans,poly-cis-dolichol + a di-trans,poly-cis-dolichyl beta-D-mannosyl phosphate = an alpha-D-Man-(1-&gt;2)-alpha-D-Man-(1-&gt;2)-alpha-D-Man-(1-&gt;3)-[alpha-D-Man-(1-&gt;2)-alpha-D-Man-(1-&gt;3)-[alpha-D-Man-(1-&gt;6)]-alpha-D-Man-(1-&gt;6)]-beta-D-Man-(1-&gt;4)-beta-D-GlcNAc-(1-&gt;4)-alpha-D-GlcNAc-diphospho-di-trans,poly-cis-dolichol + a di-trans,poly-cis-dolichyl phosphate + H(+)</text>
        <dbReference type="Rhea" id="RHEA:29535"/>
        <dbReference type="Rhea" id="RHEA-COMP:19498"/>
        <dbReference type="Rhea" id="RHEA-COMP:19501"/>
        <dbReference type="Rhea" id="RHEA-COMP:19518"/>
        <dbReference type="Rhea" id="RHEA-COMP:19519"/>
        <dbReference type="ChEBI" id="CHEBI:15378"/>
        <dbReference type="ChEBI" id="CHEBI:57683"/>
        <dbReference type="ChEBI" id="CHEBI:58211"/>
        <dbReference type="ChEBI" id="CHEBI:132517"/>
        <dbReference type="ChEBI" id="CHEBI:132519"/>
        <dbReference type="EC" id="2.4.1.260"/>
    </reaction>
    <physiologicalReaction direction="left-to-right" evidence="11">
        <dbReference type="Rhea" id="RHEA:29536"/>
    </physiologicalReaction>
</comment>
<evidence type="ECO:0000256" key="6">
    <source>
        <dbReference type="ARBA" id="ARBA00022692"/>
    </source>
</evidence>
<gene>
    <name evidence="13" type="ORF">DFP72DRAFT_340155</name>
</gene>
<dbReference type="UniPathway" id="UPA00378"/>
<dbReference type="Pfam" id="PF03901">
    <property type="entry name" value="Glyco_transf_22"/>
    <property type="match status" value="1"/>
</dbReference>
<reference evidence="13 14" key="1">
    <citation type="submission" date="2020-07" db="EMBL/GenBank/DDBJ databases">
        <title>Comparative genomics of pyrophilous fungi reveals a link between fire events and developmental genes.</title>
        <authorList>
            <consortium name="DOE Joint Genome Institute"/>
            <person name="Steindorff A.S."/>
            <person name="Carver A."/>
            <person name="Calhoun S."/>
            <person name="Stillman K."/>
            <person name="Liu H."/>
            <person name="Lipzen A."/>
            <person name="Pangilinan J."/>
            <person name="Labutti K."/>
            <person name="Bruns T.D."/>
            <person name="Grigoriev I.V."/>
        </authorList>
    </citation>
    <scope>NUCLEOTIDE SEQUENCE [LARGE SCALE GENOMIC DNA]</scope>
    <source>
        <strain evidence="13 14">CBS 144469</strain>
    </source>
</reference>
<evidence type="ECO:0000256" key="11">
    <source>
        <dbReference type="ARBA" id="ARBA00048899"/>
    </source>
</evidence>
<dbReference type="InterPro" id="IPR005599">
    <property type="entry name" value="GPI_mannosylTrfase"/>
</dbReference>
<evidence type="ECO:0000256" key="4">
    <source>
        <dbReference type="ARBA" id="ARBA00022676"/>
    </source>
</evidence>
<protein>
    <recommendedName>
        <fullName evidence="12">Mannosyltransferase</fullName>
        <ecNumber evidence="12">2.4.1.-</ecNumber>
    </recommendedName>
</protein>
<evidence type="ECO:0000256" key="10">
    <source>
        <dbReference type="ARBA" id="ARBA00044721"/>
    </source>
</evidence>
<evidence type="ECO:0000256" key="2">
    <source>
        <dbReference type="ARBA" id="ARBA00004922"/>
    </source>
</evidence>
<dbReference type="Proteomes" id="UP000521943">
    <property type="component" value="Unassembled WGS sequence"/>
</dbReference>
<keyword evidence="14" id="KW-1185">Reference proteome</keyword>
<dbReference type="PANTHER" id="PTHR22760:SF1">
    <property type="entry name" value="DOL-P-MAN:MAN(7)GLCNAC(2)-PP-DOL ALPHA-1,6-MANNOSYLTRANSFERASE"/>
    <property type="match status" value="1"/>
</dbReference>
<keyword evidence="7 12" id="KW-0256">Endoplasmic reticulum</keyword>
<comment type="caution">
    <text evidence="12">Lacks conserved residue(s) required for the propagation of feature annotation.</text>
</comment>
<proteinExistence type="inferred from homology"/>
<dbReference type="GO" id="GO:0006487">
    <property type="term" value="P:protein N-linked glycosylation"/>
    <property type="evidence" value="ECO:0007669"/>
    <property type="project" value="TreeGrafter"/>
</dbReference>
<evidence type="ECO:0000313" key="13">
    <source>
        <dbReference type="EMBL" id="KAF6755383.1"/>
    </source>
</evidence>
<evidence type="ECO:0000313" key="14">
    <source>
        <dbReference type="Proteomes" id="UP000521943"/>
    </source>
</evidence>
<comment type="function">
    <text evidence="10">Mannosyltransferase that operates in the biosynthetic pathway of dolichol-linked oligosaccharides, the glycan precursors employed in protein asparagine (N)-glycosylation. The assembly of dolichol-linked oligosaccharides begins on the cytosolic side of the endoplasmic reticulum membrane and finishes in its lumen. The sequential addition of sugars to dolichol pyrophosphate produces dolichol-linked oligosaccharides containing fourteen sugars, including two GlcNAcs, nine mannoses and three glucoses. Once assembled, the oligosaccharide is transferred from the lipid to nascent proteins by oligosaccharyltransferases. In the lumen of the endoplasmic reticulum, adds the eighth mannose residue in an alpha-1,6 linkage onto Man(7)GlcNAc(2)-PP-dolichol to produce Man(8)GlcNAc(2)-PP-dolichol.</text>
</comment>
<evidence type="ECO:0000256" key="1">
    <source>
        <dbReference type="ARBA" id="ARBA00004477"/>
    </source>
</evidence>
<dbReference type="GO" id="GO:0005789">
    <property type="term" value="C:endoplasmic reticulum membrane"/>
    <property type="evidence" value="ECO:0007669"/>
    <property type="project" value="UniProtKB-SubCell"/>
</dbReference>
<comment type="subcellular location">
    <subcellularLocation>
        <location evidence="1 12">Endoplasmic reticulum membrane</location>
        <topology evidence="1 12">Multi-pass membrane protein</topology>
    </subcellularLocation>
</comment>
<accession>A0A8H6HY56</accession>
<feature type="transmembrane region" description="Helical" evidence="12">
    <location>
        <begin position="360"/>
        <end position="381"/>
    </location>
</feature>
<dbReference type="GO" id="GO:0052917">
    <property type="term" value="F:dol-P-Man:Man(7)GlcNAc(2)-PP-Dol alpha-1,6-mannosyltransferase activity"/>
    <property type="evidence" value="ECO:0007669"/>
    <property type="project" value="UniProtKB-EC"/>
</dbReference>
<dbReference type="EMBL" id="JACGCI010000030">
    <property type="protein sequence ID" value="KAF6755383.1"/>
    <property type="molecule type" value="Genomic_DNA"/>
</dbReference>
<dbReference type="AlphaFoldDB" id="A0A8H6HY56"/>